<dbReference type="Proteomes" id="UP000648187">
    <property type="component" value="Unassembled WGS sequence"/>
</dbReference>
<evidence type="ECO:0000256" key="2">
    <source>
        <dbReference type="SAM" id="SignalP"/>
    </source>
</evidence>
<gene>
    <name evidence="3" type="ORF">HW555_005341</name>
</gene>
<name>A0A835GKC7_SPOEX</name>
<dbReference type="AlphaFoldDB" id="A0A835GKC7"/>
<sequence>MRLSIILLFNIRLNIAIQYEPETTLSPRQRLRRLPQQQNILVYTKMATDEEKCKLNKLLQGLEVSEVKLTERCSDLVKTFQQRFGAEVEAESNQESEKIYDDLTDNPYKVDPQLLEENEKKLRELLNESKRSKKANSEGVLMTSADDKRPWRTNSSKEKLFRVDSELKRHMKKSSQMIVPLPEHEMQHLVKECREEGSVAPAVGANRLRETVDAAKKNLPNFQYKKIYNSTATSIMPQAHTVQAQPAQPKVTN</sequence>
<feature type="signal peptide" evidence="2">
    <location>
        <begin position="1"/>
        <end position="16"/>
    </location>
</feature>
<proteinExistence type="predicted"/>
<keyword evidence="4" id="KW-1185">Reference proteome</keyword>
<accession>A0A835GKC7</accession>
<evidence type="ECO:0000256" key="1">
    <source>
        <dbReference type="SAM" id="MobiDB-lite"/>
    </source>
</evidence>
<reference evidence="3" key="1">
    <citation type="submission" date="2020-08" db="EMBL/GenBank/DDBJ databases">
        <title>Spodoptera exigua strain:BAW_Kor-Di-RS1 Genome sequencing and assembly.</title>
        <authorList>
            <person name="Kim J."/>
            <person name="Nam H.Y."/>
            <person name="Kwon M."/>
            <person name="Choi J.H."/>
            <person name="Cho S.R."/>
            <person name="Kim G.-H."/>
        </authorList>
    </citation>
    <scope>NUCLEOTIDE SEQUENCE</scope>
    <source>
        <strain evidence="3">BAW_Kor-Di-RS1</strain>
        <tissue evidence="3">Whole-body</tissue>
    </source>
</reference>
<evidence type="ECO:0000313" key="3">
    <source>
        <dbReference type="EMBL" id="KAF9417634.1"/>
    </source>
</evidence>
<protein>
    <submittedName>
        <fullName evidence="3">Uncharacterized protein</fullName>
    </submittedName>
</protein>
<organism evidence="3 4">
    <name type="scientific">Spodoptera exigua</name>
    <name type="common">Beet armyworm</name>
    <name type="synonym">Noctua fulgens</name>
    <dbReference type="NCBI Taxonomy" id="7107"/>
    <lineage>
        <taxon>Eukaryota</taxon>
        <taxon>Metazoa</taxon>
        <taxon>Ecdysozoa</taxon>
        <taxon>Arthropoda</taxon>
        <taxon>Hexapoda</taxon>
        <taxon>Insecta</taxon>
        <taxon>Pterygota</taxon>
        <taxon>Neoptera</taxon>
        <taxon>Endopterygota</taxon>
        <taxon>Lepidoptera</taxon>
        <taxon>Glossata</taxon>
        <taxon>Ditrysia</taxon>
        <taxon>Noctuoidea</taxon>
        <taxon>Noctuidae</taxon>
        <taxon>Amphipyrinae</taxon>
        <taxon>Spodoptera</taxon>
    </lineage>
</organism>
<feature type="region of interest" description="Disordered" evidence="1">
    <location>
        <begin position="127"/>
        <end position="152"/>
    </location>
</feature>
<comment type="caution">
    <text evidence="3">The sequence shown here is derived from an EMBL/GenBank/DDBJ whole genome shotgun (WGS) entry which is preliminary data.</text>
</comment>
<dbReference type="EMBL" id="JACKWZ010000068">
    <property type="protein sequence ID" value="KAF9417634.1"/>
    <property type="molecule type" value="Genomic_DNA"/>
</dbReference>
<evidence type="ECO:0000313" key="4">
    <source>
        <dbReference type="Proteomes" id="UP000648187"/>
    </source>
</evidence>
<feature type="chain" id="PRO_5032724443" evidence="2">
    <location>
        <begin position="17"/>
        <end position="253"/>
    </location>
</feature>
<keyword evidence="2" id="KW-0732">Signal</keyword>